<name>A0A835T650_9CHLO</name>
<organism evidence="2 3">
    <name type="scientific">Chlamydomonas schloesseri</name>
    <dbReference type="NCBI Taxonomy" id="2026947"/>
    <lineage>
        <taxon>Eukaryota</taxon>
        <taxon>Viridiplantae</taxon>
        <taxon>Chlorophyta</taxon>
        <taxon>core chlorophytes</taxon>
        <taxon>Chlorophyceae</taxon>
        <taxon>CS clade</taxon>
        <taxon>Chlamydomonadales</taxon>
        <taxon>Chlamydomonadaceae</taxon>
        <taxon>Chlamydomonas</taxon>
    </lineage>
</organism>
<reference evidence="2" key="1">
    <citation type="journal article" date="2020" name="bioRxiv">
        <title>Comparative genomics of Chlamydomonas.</title>
        <authorList>
            <person name="Craig R.J."/>
            <person name="Hasan A.R."/>
            <person name="Ness R.W."/>
            <person name="Keightley P.D."/>
        </authorList>
    </citation>
    <scope>NUCLEOTIDE SEQUENCE</scope>
    <source>
        <strain evidence="2">CCAP 11/173</strain>
    </source>
</reference>
<feature type="compositionally biased region" description="Polar residues" evidence="1">
    <location>
        <begin position="1"/>
        <end position="12"/>
    </location>
</feature>
<dbReference type="SUPFAM" id="SSF55068">
    <property type="entry name" value="Peptide methionine sulfoxide reductase"/>
    <property type="match status" value="1"/>
</dbReference>
<keyword evidence="3" id="KW-1185">Reference proteome</keyword>
<sequence>MLHARSLSSGASTRAKGCGTPTRPQVARACRQLQLATSACGSSPSAAPAPLRAAQPESAQAAGQGLWARAAAGLAAAAMSACLTLAPLAAPPPAALAAEGPSMRAEPVAAGSAAGEGEAAAATATGGSSSSSSSSSLLAGKGSKLQAVYFGNGCFWGRQKDFIEVERKQLGRTAPEQLTAVVGYAAGAGAGPGGRVCYVYDVDQRAHYDALGHAEVTQLGIAPAPGPQQEAELRAFAKAYFAQFKKTPFGMSRSDPQDRGAAYRNVIGLPGGIKSPLFHIIEEENVNGMALREGRGNMNVAGGSSSELEDDVFNSIWVVDSDALPFYRAERYHQFHNGLGKKFPEEYTRQLRGAVAATGKIDPTGCLELPLF</sequence>
<accession>A0A835T650</accession>
<comment type="caution">
    <text evidence="2">The sequence shown here is derived from an EMBL/GenBank/DDBJ whole genome shotgun (WGS) entry which is preliminary data.</text>
</comment>
<proteinExistence type="predicted"/>
<protein>
    <recommendedName>
        <fullName evidence="4">Peptide-methionine (S)-S-oxide reductase</fullName>
    </recommendedName>
</protein>
<feature type="compositionally biased region" description="Low complexity" evidence="1">
    <location>
        <begin position="109"/>
        <end position="135"/>
    </location>
</feature>
<feature type="region of interest" description="Disordered" evidence="1">
    <location>
        <begin position="107"/>
        <end position="135"/>
    </location>
</feature>
<feature type="region of interest" description="Disordered" evidence="1">
    <location>
        <begin position="1"/>
        <end position="23"/>
    </location>
</feature>
<evidence type="ECO:0008006" key="4">
    <source>
        <dbReference type="Google" id="ProtNLM"/>
    </source>
</evidence>
<dbReference type="Gene3D" id="3.30.1060.10">
    <property type="entry name" value="Peptide methionine sulphoxide reductase MsrA"/>
    <property type="match status" value="1"/>
</dbReference>
<evidence type="ECO:0000256" key="1">
    <source>
        <dbReference type="SAM" id="MobiDB-lite"/>
    </source>
</evidence>
<dbReference type="OrthoDB" id="443672at2759"/>
<dbReference type="EMBL" id="JAEHOD010000056">
    <property type="protein sequence ID" value="KAG2434554.1"/>
    <property type="molecule type" value="Genomic_DNA"/>
</dbReference>
<dbReference type="InterPro" id="IPR036509">
    <property type="entry name" value="Met_Sox_Rdtase_MsrA_sf"/>
</dbReference>
<dbReference type="Proteomes" id="UP000613740">
    <property type="component" value="Unassembled WGS sequence"/>
</dbReference>
<dbReference type="AlphaFoldDB" id="A0A835T650"/>
<evidence type="ECO:0000313" key="2">
    <source>
        <dbReference type="EMBL" id="KAG2434554.1"/>
    </source>
</evidence>
<gene>
    <name evidence="2" type="ORF">HYH02_012220</name>
</gene>
<evidence type="ECO:0000313" key="3">
    <source>
        <dbReference type="Proteomes" id="UP000613740"/>
    </source>
</evidence>
<dbReference type="GO" id="GO:0008113">
    <property type="term" value="F:peptide-methionine (S)-S-oxide reductase activity"/>
    <property type="evidence" value="ECO:0007669"/>
    <property type="project" value="InterPro"/>
</dbReference>